<dbReference type="Proteomes" id="UP001595998">
    <property type="component" value="Unassembled WGS sequence"/>
</dbReference>
<sequence>MSAFDELQVVIRRHAASRQAEQQACESVLSGLYQALRTASGPGLPLNNVMLDLLPDPAGRLRPPPAGAFHAGWLRLGVCEVLVRVRWTGDAFHGEFGPQGTFQLTAVSDDALKVLARQLLRELTATYAGEDLAAGSGALN</sequence>
<gene>
    <name evidence="1" type="ORF">ACFOZ9_06240</name>
</gene>
<accession>A0ABV8XJP0</accession>
<evidence type="ECO:0000313" key="2">
    <source>
        <dbReference type="Proteomes" id="UP001595998"/>
    </source>
</evidence>
<proteinExistence type="predicted"/>
<organism evidence="1 2">
    <name type="scientific">Deinococcus navajonensis</name>
    <dbReference type="NCBI Taxonomy" id="309884"/>
    <lineage>
        <taxon>Bacteria</taxon>
        <taxon>Thermotogati</taxon>
        <taxon>Deinococcota</taxon>
        <taxon>Deinococci</taxon>
        <taxon>Deinococcales</taxon>
        <taxon>Deinococcaceae</taxon>
        <taxon>Deinococcus</taxon>
    </lineage>
</organism>
<comment type="caution">
    <text evidence="1">The sequence shown here is derived from an EMBL/GenBank/DDBJ whole genome shotgun (WGS) entry which is preliminary data.</text>
</comment>
<protein>
    <submittedName>
        <fullName evidence="1">Uncharacterized protein</fullName>
    </submittedName>
</protein>
<name>A0ABV8XJP0_9DEIO</name>
<reference evidence="2" key="1">
    <citation type="journal article" date="2019" name="Int. J. Syst. Evol. Microbiol.">
        <title>The Global Catalogue of Microorganisms (GCM) 10K type strain sequencing project: providing services to taxonomists for standard genome sequencing and annotation.</title>
        <authorList>
            <consortium name="The Broad Institute Genomics Platform"/>
            <consortium name="The Broad Institute Genome Sequencing Center for Infectious Disease"/>
            <person name="Wu L."/>
            <person name="Ma J."/>
        </authorList>
    </citation>
    <scope>NUCLEOTIDE SEQUENCE [LARGE SCALE GENOMIC DNA]</scope>
    <source>
        <strain evidence="2">CCUG 56029</strain>
    </source>
</reference>
<dbReference type="RefSeq" id="WP_380037565.1">
    <property type="nucleotide sequence ID" value="NZ_JBHSEH010000005.1"/>
</dbReference>
<dbReference type="EMBL" id="JBHSEH010000005">
    <property type="protein sequence ID" value="MFC4425806.1"/>
    <property type="molecule type" value="Genomic_DNA"/>
</dbReference>
<keyword evidence="2" id="KW-1185">Reference proteome</keyword>
<evidence type="ECO:0000313" key="1">
    <source>
        <dbReference type="EMBL" id="MFC4425806.1"/>
    </source>
</evidence>